<protein>
    <submittedName>
        <fullName evidence="13">Tumor necrosis factor ligand superfamily member 11</fullName>
    </submittedName>
</protein>
<dbReference type="CDD" id="cd00184">
    <property type="entry name" value="TNF"/>
    <property type="match status" value="1"/>
</dbReference>
<gene>
    <name evidence="13" type="ORF">PECUL_23A018442</name>
</gene>
<keyword evidence="5" id="KW-0202">Cytokine</keyword>
<feature type="domain" description="THD" evidence="12">
    <location>
        <begin position="130"/>
        <end position="281"/>
    </location>
</feature>
<comment type="similarity">
    <text evidence="3">Belongs to the tumor necrosis factor family.</text>
</comment>
<reference evidence="13" key="1">
    <citation type="submission" date="2022-03" db="EMBL/GenBank/DDBJ databases">
        <authorList>
            <person name="Alioto T."/>
            <person name="Alioto T."/>
            <person name="Gomez Garrido J."/>
        </authorList>
    </citation>
    <scope>NUCLEOTIDE SEQUENCE</scope>
</reference>
<evidence type="ECO:0000313" key="13">
    <source>
        <dbReference type="EMBL" id="CAH2224016.1"/>
    </source>
</evidence>
<dbReference type="GO" id="GO:0005164">
    <property type="term" value="F:tumor necrosis factor receptor binding"/>
    <property type="evidence" value="ECO:0007669"/>
    <property type="project" value="InterPro"/>
</dbReference>
<evidence type="ECO:0000256" key="1">
    <source>
        <dbReference type="ARBA" id="ARBA00004401"/>
    </source>
</evidence>
<keyword evidence="7 11" id="KW-0812">Transmembrane</keyword>
<dbReference type="EMBL" id="OW240912">
    <property type="protein sequence ID" value="CAH2224016.1"/>
    <property type="molecule type" value="Genomic_DNA"/>
</dbReference>
<dbReference type="GO" id="GO:0005125">
    <property type="term" value="F:cytokine activity"/>
    <property type="evidence" value="ECO:0007669"/>
    <property type="project" value="UniProtKB-KW"/>
</dbReference>
<dbReference type="PIRSF" id="PIRSF038013">
    <property type="entry name" value="TNF10_TNF11"/>
    <property type="match status" value="1"/>
</dbReference>
<evidence type="ECO:0000256" key="3">
    <source>
        <dbReference type="ARBA" id="ARBA00008670"/>
    </source>
</evidence>
<dbReference type="InterPro" id="IPR006052">
    <property type="entry name" value="TNF_dom"/>
</dbReference>
<dbReference type="Pfam" id="PF00229">
    <property type="entry name" value="TNF"/>
    <property type="match status" value="1"/>
</dbReference>
<dbReference type="GO" id="GO:0005615">
    <property type="term" value="C:extracellular space"/>
    <property type="evidence" value="ECO:0007669"/>
    <property type="project" value="UniProtKB-KW"/>
</dbReference>
<name>A0AAD1VP76_PELCU</name>
<dbReference type="Proteomes" id="UP001295444">
    <property type="component" value="Chromosome 01"/>
</dbReference>
<evidence type="ECO:0000313" key="14">
    <source>
        <dbReference type="Proteomes" id="UP001295444"/>
    </source>
</evidence>
<evidence type="ECO:0000256" key="5">
    <source>
        <dbReference type="ARBA" id="ARBA00022514"/>
    </source>
</evidence>
<dbReference type="PANTHER" id="PTHR11471:SF3">
    <property type="entry name" value="TUMOR NECROSIS FACTOR LIGAND SUPERFAMILY MEMBER 11"/>
    <property type="match status" value="1"/>
</dbReference>
<feature type="transmembrane region" description="Helical" evidence="11">
    <location>
        <begin position="21"/>
        <end position="43"/>
    </location>
</feature>
<comment type="subcellular location">
    <subcellularLocation>
        <location evidence="1">Cell membrane</location>
        <topology evidence="1">Single-pass type II membrane protein</topology>
    </subcellularLocation>
    <subcellularLocation>
        <location evidence="2">Secreted</location>
    </subcellularLocation>
</comment>
<dbReference type="InterPro" id="IPR008983">
    <property type="entry name" value="Tumour_necrosis_fac-like_dom"/>
</dbReference>
<dbReference type="SMART" id="SM00207">
    <property type="entry name" value="TNF"/>
    <property type="match status" value="1"/>
</dbReference>
<sequence>MIPSGYLRGAPESADRMPRSALCALIFLAVAQVGCTLGLFLYFKAQIDSTRMSDKELQCWRAIMKMGNPLNSKCCDDDNVHECEGVEQASNSAVEKVIQAVEPERRIHAGSDVKDILHTLKNINRRKGHEVAHLTIHNITYGVSKVNLTSWKVKEGWANLQNMSYNNGKLRVLRDGFYFVYANICFRHHKSSSNFVETVRGKPLQLMLYICKISKNGRDLHTLMKGGKTEVWTNDTDYHFYSIYQGGVFRLQADEEILIQSSYTQLLDPTQEATYFGAFKIYD</sequence>
<dbReference type="SUPFAM" id="SSF49842">
    <property type="entry name" value="TNF-like"/>
    <property type="match status" value="1"/>
</dbReference>
<organism evidence="13 14">
    <name type="scientific">Pelobates cultripes</name>
    <name type="common">Western spadefoot toad</name>
    <dbReference type="NCBI Taxonomy" id="61616"/>
    <lineage>
        <taxon>Eukaryota</taxon>
        <taxon>Metazoa</taxon>
        <taxon>Chordata</taxon>
        <taxon>Craniata</taxon>
        <taxon>Vertebrata</taxon>
        <taxon>Euteleostomi</taxon>
        <taxon>Amphibia</taxon>
        <taxon>Batrachia</taxon>
        <taxon>Anura</taxon>
        <taxon>Pelobatoidea</taxon>
        <taxon>Pelobatidae</taxon>
        <taxon>Pelobates</taxon>
    </lineage>
</organism>
<dbReference type="PROSITE" id="PS50049">
    <property type="entry name" value="THD_2"/>
    <property type="match status" value="1"/>
</dbReference>
<accession>A0AAD1VP76</accession>
<dbReference type="PANTHER" id="PTHR11471">
    <property type="entry name" value="TUMOR NECROSIS FACTOR FAMILY MEMBER"/>
    <property type="match status" value="1"/>
</dbReference>
<evidence type="ECO:0000256" key="6">
    <source>
        <dbReference type="ARBA" id="ARBA00022525"/>
    </source>
</evidence>
<evidence type="ECO:0000256" key="10">
    <source>
        <dbReference type="ARBA" id="ARBA00023136"/>
    </source>
</evidence>
<evidence type="ECO:0000256" key="8">
    <source>
        <dbReference type="ARBA" id="ARBA00022968"/>
    </source>
</evidence>
<evidence type="ECO:0000256" key="2">
    <source>
        <dbReference type="ARBA" id="ARBA00004613"/>
    </source>
</evidence>
<evidence type="ECO:0000256" key="7">
    <source>
        <dbReference type="ARBA" id="ARBA00022692"/>
    </source>
</evidence>
<dbReference type="InterPro" id="IPR017355">
    <property type="entry name" value="TNF_ligand_10/11"/>
</dbReference>
<keyword evidence="6" id="KW-0964">Secreted</keyword>
<keyword evidence="14" id="KW-1185">Reference proteome</keyword>
<proteinExistence type="inferred from homology"/>
<evidence type="ECO:0000259" key="12">
    <source>
        <dbReference type="PROSITE" id="PS50049"/>
    </source>
</evidence>
<keyword evidence="10 11" id="KW-0472">Membrane</keyword>
<keyword evidence="4" id="KW-1003">Cell membrane</keyword>
<dbReference type="GO" id="GO:0005886">
    <property type="term" value="C:plasma membrane"/>
    <property type="evidence" value="ECO:0007669"/>
    <property type="project" value="UniProtKB-SubCell"/>
</dbReference>
<dbReference type="AlphaFoldDB" id="A0AAD1VP76"/>
<evidence type="ECO:0000256" key="4">
    <source>
        <dbReference type="ARBA" id="ARBA00022475"/>
    </source>
</evidence>
<evidence type="ECO:0000256" key="9">
    <source>
        <dbReference type="ARBA" id="ARBA00022989"/>
    </source>
</evidence>
<dbReference type="GO" id="GO:0006955">
    <property type="term" value="P:immune response"/>
    <property type="evidence" value="ECO:0007669"/>
    <property type="project" value="InterPro"/>
</dbReference>
<evidence type="ECO:0000256" key="11">
    <source>
        <dbReference type="SAM" id="Phobius"/>
    </source>
</evidence>
<keyword evidence="8" id="KW-0735">Signal-anchor</keyword>
<dbReference type="Gene3D" id="2.60.120.40">
    <property type="match status" value="1"/>
</dbReference>
<keyword evidence="9 11" id="KW-1133">Transmembrane helix</keyword>